<evidence type="ECO:0000256" key="1">
    <source>
        <dbReference type="ARBA" id="ARBA00022679"/>
    </source>
</evidence>
<feature type="compositionally biased region" description="Low complexity" evidence="5">
    <location>
        <begin position="2497"/>
        <end position="2506"/>
    </location>
</feature>
<dbReference type="SMART" id="SM00220">
    <property type="entry name" value="S_TKc"/>
    <property type="match status" value="1"/>
</dbReference>
<dbReference type="SUPFAM" id="SSF56112">
    <property type="entry name" value="Protein kinase-like (PK-like)"/>
    <property type="match status" value="1"/>
</dbReference>
<proteinExistence type="predicted"/>
<protein>
    <submittedName>
        <fullName evidence="7">Protein kinase domain family protein</fullName>
    </submittedName>
</protein>
<accession>A0A504WW52</accession>
<dbReference type="VEuPathDB" id="TriTrypDB:LdBPK_070330.1"/>
<feature type="region of interest" description="Disordered" evidence="5">
    <location>
        <begin position="2494"/>
        <end position="2515"/>
    </location>
</feature>
<dbReference type="GO" id="GO:0005524">
    <property type="term" value="F:ATP binding"/>
    <property type="evidence" value="ECO:0007669"/>
    <property type="project" value="UniProtKB-KW"/>
</dbReference>
<dbReference type="Gene3D" id="3.30.200.20">
    <property type="entry name" value="Phosphorylase Kinase, domain 1"/>
    <property type="match status" value="1"/>
</dbReference>
<feature type="compositionally biased region" description="Low complexity" evidence="5">
    <location>
        <begin position="3106"/>
        <end position="3115"/>
    </location>
</feature>
<sequence length="3558" mass="379299">MPLFFSKRTLSRTSGRPDPKPAPSPQHLAPDTAQRSDSGNTTAAPLVFPRYLDGRDICACVFSLPPVDGRWVEATLRQLRAPCRSASERIPQSQPAGIAPCDRRAKKRTRGGADSGGGFVAAGVATQSRRLNRCSSSAYTQRVMGNPPLSPIDDVENGSAAAASASACGLRLVWREASLDRPPSGSVSAATGGRMAENCHVASVGSRAEDQDVTAYPTLFRAFVMLDDDSGKTEAVTADVCGTAAGARSCASAEPRTPVAQRPRRAHVGDRDLIPGPDADSEPLADLTAPSCCTTTEVGETTQPPQATSDPCRRAAHWPRLCSLAIPKASSGAVGTISVSGSLPQRRFTEMESLWHFSFTAPSVPHALRMRPGARANAGWSVTMQPTMWLERKVEGDRDAEASARGVRPAAGAEIAASEAAIRAQLGGAAVTVPQLAVVRHARLRCLIRDNDSGGGGAEKEGHRTAPEVPPAASMTSTEDVLTAEALSAQWDVFVADVRESRMTQERRRAASTHERYLAAAASLSSVGENIAEALATLPQLHFSHLCTAASASHREGEEGARDALDVDPTDSMRGLGQAYPYPVLEWWRWTSCGRSRSPPSQHARKPPRRLPDTCVAFRSVPDDVEATRAQLVLTLRDWVRDMSDVRWRSASWLPWDAWITAVCAVAAVPLLLFPLSSRRAPLLMPSISRVQSRLRIAAAEEVSAASTAHLTADSLVLGGRPTGYSAKDRSLERQPWAALDAAPQLLREAMKSATARPGEGLLAAVAQEDAEDAKPLRCTMHTAAVAECEALARACERSARAPSQERERGAAAAATAAKESAAHTLHRPLLRRRRCDKLAAGGTSDDEHGRSEGRATAGVGASPPDAASPNSQVAAFPSSPAVVYVARGHTDSAAVDLLGKHTRSPPATVLLLAPSESSPVSEASSAEGAGTGDRSVSEAVDRKRARSVATSPSAAQRCREVISAANDSPSLTASAATTEAGAVPSSSGNSLLASRPSSQSSSPPPSDALSVAHSCLHGDRFRRMRRWLMAPPSPTRLPLIPSRRRRRCTAVIHESASPTASTARAPVLQPPTRWWPCTRQALLQDAQSTESRRALVPPTVSVAPVHGERAEAGAIDDPAVCVNAALWPPAGEFATVAATGCSSRTTLRVQLPLNPRRGLGGATMRPVTVWMWAQLTLHNYAADALAGAILPGAHAIERQLAHQGQTPAIETAGARLLVTAEHWKQRRARRAVQRLALYGLMLAGEAPPPPSTRPQSRSTPQSVEGEETALSRGADHTAAGSFTVGAQLYRDELQRNDRAELAQCVRDALARAQYDACVRIFQRRSGHGEESAGKLAEARRLTDACGSAVSRTCASCKAAHDGSCTPMPALFLWPLSSWALPAPADGRCCVACERRLHRIIRDGMRRDGWLAFHTLWYDALSEQVSPYSPRTWPGCLLSATQGSATTHAASSEEDGTDASAHDAPLRSACAPQTRVEQRDIDSLDVGVDTESGASPLEVSAHEMRWYVDTSDEDDEWREAEEQDDGAVALHNEHSSSQWCCCCLASHENLIHAIMAQGEGLTATTEHSAAPAPTLERGATRHGGGAQPPLCPAWWRAGSTTGATTISDASSASQHNPTSAAARATARSQAVHRACGALVFGLLDAGGVSVSPPLSSWSLPSCFNTRTHGAAQEGTLDDGRAGSVSANSAVARLRRYAAQLLSCGALATRSAAVVTAVAATTLLCASSLRQLSPRSGMVAAATPAAQQQFEDEEDVEERVAPLRRCRHTRHVCSFEEEMQSLQTWLLPYWWARQQQHFAVTVKARQPPPRSRACRRLEHPLDGSHAIATTATHAGVDEDDDIGEDAHPSSLRCFLAPREESEAWVQLLHHAHLRQLRRPYGPLFHGRCLMRCAPFEGCIADAEVHHTYLAAMLRQRTEEACGALSAYPQWRTDTPAADCFLRYLTMPPQPLAQCQRSKQPSPTATETMITSEYKIVEKMATGSFGVVFKVRRVTDHQVFVMKRIPLLGLTAPQRRDAAQEIILMRDLHHPCVVSQRDAFLYNEHDLCLVMDYYDGGDMDTHMAAQRDLDMYFELDQVMLWFVQLVLGAQYLHAHNVVHRDIKIHNVFVRSKDMSVVLGDFGISERLGVDLANHTWVAAATMSGPHGSDGSSLTSVPAMVTATAAGSPSPARMNRGDDAMRSLSISGGLRPSTPGGAGAGAPVLSPLLYQQTAWSSGQWGAGSQLCSPNSSPYQPLSHMRQTGASSNAASSCSLQRLLNGGVEAAMKGTPLYMAPEVLQGGAASPKSDVWSLGCVLYELLALRHPFESRDLAPLVMRVLRGQREPLPAHYPRPIADLINCMLCLDASQRPSCEEVLTVPCVRAYVDLWRSLRTPLDVPASPGESALMRQLQAWQANVAAWNARHPDDPRSKSVHYTELKRQLLSPACAPAEEREKVERRAVEAARTALLTAQPSGLTCSISSAAISGAIQGDGGVHDGTFFFGATGECLTGAAGRRSSELSSLPSSREGMNMGPSDSMRPYMVYDVAPEIAATAAAEGAGPSCAESAANKALNGRPPRPSRRPSGSPPPHPVQGEDLTVTGHNIGKGGARVGSLPQAANAARSEDSPMMSAAARKRRHPQARQLEPAAPQQRGESSRHDDTTEPERKPLTGVASPTIDGAAEARSTTPPVPSSNFPLKPGLPTSPPLMHKRGATRCGSIDEDALFFQAYENVADMRFASLDEIAQSVVDLRQRVQQRMRHQRLLTDIEVLHERHGSALLRSMPHVLNVFEAAAAAEDGAEGPPGRSGGAQSTMSPEEAYARMVQQIDEQRSGHEQHQLDPDNAEKVVSILHLGQLPVGRPMPPRIRQLRESAALAQVAASEEARRRSRLLPRRSKDRSSSTTKRGVSFSAAVSMQFADPAAPLMASSTGGGRSSSLATAMELRRWRPYLERRNRLSAALTRVFDATTLRAVYSYYRTCALLQRDAAVVRRLVPDRQQWSALPSIEELAVLDRRLETGMSALRRDRHSSTFSVNGSGTVPSPCHPSGHRTPTAFQPAPVRVFTVAVSEVPGEQLQSSGTAPSVANPVASPLDLAGGAATKSRLPLRALLSVRQVLTASGAVTRRGGGSALSAAAGARSTPPAEDAEAGGSAADDLSAACTVAGGVDGELLAASVCTWFCGSGDALGGARDSRSADSPADAKEVGCADVAVTRTSTDAAPLGLAVTCPPALLPEVAAAVAAQPPVVSDFDAAGLCIVALEIFMQGIGTELGALQPLRVWHALSQHHTHLPRPVAHFVAADPTSGGDFNERAQQAQDKTAAGAGGAVAAAAQFQPAEHPPSAARGVRKRVAPPIEGQKGDALVGVAASPSTPLTLDGTHDVPRRSSFPCAPERLRRCLANLKICAELCFSFYLCRGRRAQRDSKVAVGFGYGSGVEQRAFGGGSGTLTEDFDGALAGCRPCNTLHPSCDAEDDLRGRAARRRRRRWARRGRDTPFSQAAAEEDDAAPLQRRMRRVWNNSGGGRSVAGEWTLLASPPAPRALRTSFGTLDGASVGRGLAPVDVRVRRKTLVAFCNVEVRYNETA</sequence>
<dbReference type="InterPro" id="IPR011009">
    <property type="entry name" value="Kinase-like_dom_sf"/>
</dbReference>
<feature type="region of interest" description="Disordered" evidence="5">
    <location>
        <begin position="2541"/>
        <end position="2691"/>
    </location>
</feature>
<evidence type="ECO:0000256" key="4">
    <source>
        <dbReference type="ARBA" id="ARBA00022840"/>
    </source>
</evidence>
<feature type="compositionally biased region" description="Polar residues" evidence="5">
    <location>
        <begin position="2662"/>
        <end position="2673"/>
    </location>
</feature>
<dbReference type="VEuPathDB" id="TriTrypDB:LDHU3_07.0240"/>
<feature type="region of interest" description="Disordered" evidence="5">
    <location>
        <begin position="1444"/>
        <end position="1464"/>
    </location>
</feature>
<feature type="region of interest" description="Disordered" evidence="5">
    <location>
        <begin position="87"/>
        <end position="116"/>
    </location>
</feature>
<feature type="region of interest" description="Disordered" evidence="5">
    <location>
        <begin position="3004"/>
        <end position="3026"/>
    </location>
</feature>
<name>A0A504WW52_LEIDO</name>
<dbReference type="Gene3D" id="1.10.510.10">
    <property type="entry name" value="Transferase(Phosphotransferase) domain 1"/>
    <property type="match status" value="2"/>
</dbReference>
<evidence type="ECO:0000313" key="7">
    <source>
        <dbReference type="EMBL" id="TPP40871.1"/>
    </source>
</evidence>
<dbReference type="InterPro" id="IPR008271">
    <property type="entry name" value="Ser/Thr_kinase_AS"/>
</dbReference>
<reference evidence="8" key="1">
    <citation type="submission" date="2019-02" db="EMBL/GenBank/DDBJ databases">
        <title>FDA dAtabase for Regulatory Grade micrObial Sequences (FDA-ARGOS): Supporting development and validation of Infectious Disease Dx tests.</title>
        <authorList>
            <person name="Duncan R."/>
            <person name="Fisher C."/>
            <person name="Tallon L."/>
            <person name="Sadzewicz L."/>
            <person name="Sengamalay N."/>
            <person name="Ott S."/>
            <person name="Godinez A."/>
            <person name="Nagaraj S."/>
            <person name="Vavikolanu K."/>
            <person name="Vyas G."/>
            <person name="Nadendla S."/>
            <person name="Aluvathingal J."/>
            <person name="Sichtig H."/>
        </authorList>
    </citation>
    <scope>NUCLEOTIDE SEQUENCE [LARGE SCALE GENOMIC DNA]</scope>
    <source>
        <strain evidence="8">FDAARGOS_360</strain>
    </source>
</reference>
<feature type="region of interest" description="Disordered" evidence="5">
    <location>
        <begin position="450"/>
        <end position="474"/>
    </location>
</feature>
<feature type="compositionally biased region" description="Basic residues" evidence="5">
    <location>
        <begin position="825"/>
        <end position="836"/>
    </location>
</feature>
<dbReference type="PROSITE" id="PS00108">
    <property type="entry name" value="PROTEIN_KINASE_ST"/>
    <property type="match status" value="1"/>
</dbReference>
<dbReference type="FunFam" id="1.10.510.10:FF:001566">
    <property type="entry name" value="Protein_kinase_-_putative"/>
    <property type="match status" value="1"/>
</dbReference>
<keyword evidence="4" id="KW-0067">ATP-binding</keyword>
<dbReference type="GO" id="GO:0004674">
    <property type="term" value="F:protein serine/threonine kinase activity"/>
    <property type="evidence" value="ECO:0007669"/>
    <property type="project" value="TreeGrafter"/>
</dbReference>
<feature type="region of interest" description="Disordered" evidence="5">
    <location>
        <begin position="1244"/>
        <end position="1277"/>
    </location>
</feature>
<feature type="compositionally biased region" description="Polar residues" evidence="5">
    <location>
        <begin position="966"/>
        <end position="978"/>
    </location>
</feature>
<dbReference type="VEuPathDB" id="TriTrypDB:LdCL_070006900"/>
<dbReference type="VEuPathDB" id="TriTrypDB:LdCL_070006700"/>
<dbReference type="VEuPathDB" id="TriTrypDB:LDHU3_07.0230"/>
<feature type="compositionally biased region" description="Basic residues" evidence="5">
    <location>
        <begin position="2863"/>
        <end position="2873"/>
    </location>
</feature>
<feature type="region of interest" description="Disordered" evidence="5">
    <location>
        <begin position="800"/>
        <end position="874"/>
    </location>
</feature>
<keyword evidence="3 7" id="KW-0418">Kinase</keyword>
<keyword evidence="2" id="KW-0547">Nucleotide-binding</keyword>
<organism evidence="7 8">
    <name type="scientific">Leishmania donovani</name>
    <dbReference type="NCBI Taxonomy" id="5661"/>
    <lineage>
        <taxon>Eukaryota</taxon>
        <taxon>Discoba</taxon>
        <taxon>Euglenozoa</taxon>
        <taxon>Kinetoplastea</taxon>
        <taxon>Metakinetoplastina</taxon>
        <taxon>Trypanosomatida</taxon>
        <taxon>Trypanosomatidae</taxon>
        <taxon>Leishmaniinae</taxon>
        <taxon>Leishmania</taxon>
    </lineage>
</organism>
<feature type="compositionally biased region" description="Polar residues" evidence="5">
    <location>
        <begin position="3006"/>
        <end position="3016"/>
    </location>
</feature>
<feature type="region of interest" description="Disordered" evidence="5">
    <location>
        <begin position="1"/>
        <end position="41"/>
    </location>
</feature>
<feature type="region of interest" description="Disordered" evidence="5">
    <location>
        <begin position="3456"/>
        <end position="3481"/>
    </location>
</feature>
<evidence type="ECO:0000256" key="2">
    <source>
        <dbReference type="ARBA" id="ARBA00022741"/>
    </source>
</evidence>
<feature type="compositionally biased region" description="Low complexity" evidence="5">
    <location>
        <begin position="811"/>
        <end position="820"/>
    </location>
</feature>
<feature type="compositionally biased region" description="Basic and acidic residues" evidence="5">
    <location>
        <begin position="800"/>
        <end position="810"/>
    </location>
</feature>
<evidence type="ECO:0000313" key="8">
    <source>
        <dbReference type="Proteomes" id="UP000318821"/>
    </source>
</evidence>
<comment type="caution">
    <text evidence="7">The sequence shown here is derived from an EMBL/GenBank/DDBJ whole genome shotgun (WGS) entry which is preliminary data.</text>
</comment>
<feature type="region of interest" description="Disordered" evidence="5">
    <location>
        <begin position="3100"/>
        <end position="3126"/>
    </location>
</feature>
<dbReference type="InterPro" id="IPR050660">
    <property type="entry name" value="NEK_Ser/Thr_kinase"/>
</dbReference>
<feature type="compositionally biased region" description="Basic and acidic residues" evidence="5">
    <location>
        <begin position="450"/>
        <end position="466"/>
    </location>
</feature>
<dbReference type="Pfam" id="PF00069">
    <property type="entry name" value="Pkinase"/>
    <property type="match status" value="2"/>
</dbReference>
<dbReference type="Proteomes" id="UP000318821">
    <property type="component" value="Unassembled WGS sequence"/>
</dbReference>
<dbReference type="VEuPathDB" id="TriTrypDB:LdBPK_070340.1"/>
<evidence type="ECO:0000256" key="5">
    <source>
        <dbReference type="SAM" id="MobiDB-lite"/>
    </source>
</evidence>
<feature type="domain" description="Protein kinase" evidence="6">
    <location>
        <begin position="1972"/>
        <end position="2363"/>
    </location>
</feature>
<feature type="compositionally biased region" description="Low complexity" evidence="5">
    <location>
        <begin position="991"/>
        <end position="1012"/>
    </location>
</feature>
<dbReference type="InterPro" id="IPR000719">
    <property type="entry name" value="Prot_kinase_dom"/>
</dbReference>
<keyword evidence="1" id="KW-0808">Transferase</keyword>
<dbReference type="EMBL" id="RHLD01000065">
    <property type="protein sequence ID" value="TPP40871.1"/>
    <property type="molecule type" value="Genomic_DNA"/>
</dbReference>
<feature type="compositionally biased region" description="Basic and acidic residues" evidence="5">
    <location>
        <begin position="2632"/>
        <end position="2646"/>
    </location>
</feature>
<gene>
    <name evidence="7" type="ORF">CGC20_1545</name>
</gene>
<feature type="region of interest" description="Disordered" evidence="5">
    <location>
        <begin position="2774"/>
        <end position="2793"/>
    </location>
</feature>
<dbReference type="VEuPathDB" id="TriTrypDB:LdCL_070006800"/>
<feature type="compositionally biased region" description="Low complexity" evidence="5">
    <location>
        <begin position="913"/>
        <end position="928"/>
    </location>
</feature>
<feature type="region of interest" description="Disordered" evidence="5">
    <location>
        <begin position="913"/>
        <end position="1012"/>
    </location>
</feature>
<dbReference type="PROSITE" id="PS50011">
    <property type="entry name" value="PROTEIN_KINASE_DOM"/>
    <property type="match status" value="1"/>
</dbReference>
<evidence type="ECO:0000256" key="3">
    <source>
        <dbReference type="ARBA" id="ARBA00022777"/>
    </source>
</evidence>
<evidence type="ECO:0000259" key="6">
    <source>
        <dbReference type="PROSITE" id="PS50011"/>
    </source>
</evidence>
<dbReference type="PANTHER" id="PTHR43671">
    <property type="entry name" value="SERINE/THREONINE-PROTEIN KINASE NEK"/>
    <property type="match status" value="1"/>
</dbReference>
<feature type="region of interest" description="Disordered" evidence="5">
    <location>
        <begin position="252"/>
        <end position="286"/>
    </location>
</feature>
<feature type="compositionally biased region" description="Low complexity" evidence="5">
    <location>
        <begin position="1254"/>
        <end position="1263"/>
    </location>
</feature>
<dbReference type="PANTHER" id="PTHR43671:SF102">
    <property type="entry name" value="KINASE, PUTATIVE-RELATED"/>
    <property type="match status" value="1"/>
</dbReference>
<feature type="region of interest" description="Disordered" evidence="5">
    <location>
        <begin position="2854"/>
        <end position="2884"/>
    </location>
</feature>